<dbReference type="Gene3D" id="1.10.275.10">
    <property type="entry name" value="Fumarase/aspartase (N-terminal domain)"/>
    <property type="match status" value="1"/>
</dbReference>
<dbReference type="Gene3D" id="1.20.200.10">
    <property type="entry name" value="Fumarase/aspartase (Central domain)"/>
    <property type="match status" value="2"/>
</dbReference>
<dbReference type="InterPro" id="IPR022761">
    <property type="entry name" value="Fumarate_lyase_N"/>
</dbReference>
<dbReference type="Proteomes" id="UP001235939">
    <property type="component" value="Chromosome 07"/>
</dbReference>
<organism evidence="3 4">
    <name type="scientific">Cordylochernes scorpioides</name>
    <dbReference type="NCBI Taxonomy" id="51811"/>
    <lineage>
        <taxon>Eukaryota</taxon>
        <taxon>Metazoa</taxon>
        <taxon>Ecdysozoa</taxon>
        <taxon>Arthropoda</taxon>
        <taxon>Chelicerata</taxon>
        <taxon>Arachnida</taxon>
        <taxon>Pseudoscorpiones</taxon>
        <taxon>Cheliferoidea</taxon>
        <taxon>Chernetidae</taxon>
        <taxon>Cordylochernes</taxon>
    </lineage>
</organism>
<dbReference type="SUPFAM" id="SSF48557">
    <property type="entry name" value="L-aspartase-like"/>
    <property type="match status" value="1"/>
</dbReference>
<dbReference type="Gene3D" id="6.10.250.1570">
    <property type="match status" value="1"/>
</dbReference>
<dbReference type="Pfam" id="PF00206">
    <property type="entry name" value="Lyase_1"/>
    <property type="match status" value="1"/>
</dbReference>
<dbReference type="Pfam" id="PF10397">
    <property type="entry name" value="ADSL_C"/>
    <property type="match status" value="1"/>
</dbReference>
<evidence type="ECO:0000313" key="4">
    <source>
        <dbReference type="Proteomes" id="UP001235939"/>
    </source>
</evidence>
<evidence type="ECO:0000256" key="1">
    <source>
        <dbReference type="ARBA" id="ARBA00023239"/>
    </source>
</evidence>
<dbReference type="InterPro" id="IPR024083">
    <property type="entry name" value="Fumarase/histidase_N"/>
</dbReference>
<dbReference type="PANTHER" id="PTHR43172:SF1">
    <property type="entry name" value="ADENYLOSUCCINATE LYASE"/>
    <property type="match status" value="1"/>
</dbReference>
<name>A0ABY6KNG2_9ARAC</name>
<dbReference type="SMART" id="SM00998">
    <property type="entry name" value="ADSL_C"/>
    <property type="match status" value="1"/>
</dbReference>
<keyword evidence="4" id="KW-1185">Reference proteome</keyword>
<evidence type="ECO:0000313" key="3">
    <source>
        <dbReference type="EMBL" id="UYV70353.1"/>
    </source>
</evidence>
<evidence type="ECO:0000259" key="2">
    <source>
        <dbReference type="SMART" id="SM00998"/>
    </source>
</evidence>
<proteinExistence type="predicted"/>
<reference evidence="3 4" key="1">
    <citation type="submission" date="2022-01" db="EMBL/GenBank/DDBJ databases">
        <title>A chromosomal length assembly of Cordylochernes scorpioides.</title>
        <authorList>
            <person name="Zeh D."/>
            <person name="Zeh J."/>
        </authorList>
    </citation>
    <scope>NUCLEOTIDE SEQUENCE [LARGE SCALE GENOMIC DNA]</scope>
    <source>
        <strain evidence="3">IN4F17</strain>
        <tissue evidence="3">Whole Body</tissue>
    </source>
</reference>
<dbReference type="InterPro" id="IPR008948">
    <property type="entry name" value="L-Aspartase-like"/>
</dbReference>
<sequence length="366" mass="40954">MKLISGQWCCQDLGLVITDAQIKEMEANINNLDLPAAEKEERLTRHDVMAHVHVFAQQCPLASPIIHLGATSCYVGDNTPCLHSQTSHLKSHPTEQYVFTRPAQPTTVGKRACLWLQDLVTVLQDLEHVRGGMRFRGLKGTTGTQASFLQLFHGDHSKLQYKDSSEHQMFVVQIAADIRLLANKKELEEPFEKQQIGSSAMPYKRNPMRCERICGMAKLLRNILPNTLDVAADQWLERTLDDSVNRRETLPRAFLYADSLLEVLQNVLAGLVVYKGSVEQNLARELPFMAVEALLMAMVSEGGADRQDCHERLRVLAQQAGTAVKHTGGANDLVDRIRADPYFAPILPRLDDLLNPAEFVGRAPEQ</sequence>
<dbReference type="InterPro" id="IPR019468">
    <property type="entry name" value="AdenyloSucc_lyase_C"/>
</dbReference>
<protein>
    <submittedName>
        <fullName evidence="3">ADSL</fullName>
    </submittedName>
</protein>
<feature type="non-terminal residue" evidence="3">
    <location>
        <position position="1"/>
    </location>
</feature>
<dbReference type="InterPro" id="IPR020557">
    <property type="entry name" value="Fumarate_lyase_CS"/>
</dbReference>
<dbReference type="PANTHER" id="PTHR43172">
    <property type="entry name" value="ADENYLOSUCCINATE LYASE"/>
    <property type="match status" value="1"/>
</dbReference>
<keyword evidence="1" id="KW-0456">Lyase</keyword>
<dbReference type="EMBL" id="CP092869">
    <property type="protein sequence ID" value="UYV70353.1"/>
    <property type="molecule type" value="Genomic_DNA"/>
</dbReference>
<feature type="domain" description="Adenylosuccinate lyase C-terminal" evidence="2">
    <location>
        <begin position="286"/>
        <end position="366"/>
    </location>
</feature>
<accession>A0ABY6KNG2</accession>
<dbReference type="PROSITE" id="PS00163">
    <property type="entry name" value="FUMARATE_LYASES"/>
    <property type="match status" value="1"/>
</dbReference>
<gene>
    <name evidence="3" type="ORF">LAZ67_7002650</name>
</gene>